<dbReference type="AlphaFoldDB" id="V9W6Q7"/>
<accession>V9W6Q7</accession>
<organism evidence="1 2">
    <name type="scientific">Paenibacillus larvae subsp. larvae DSM 25430</name>
    <dbReference type="NCBI Taxonomy" id="697284"/>
    <lineage>
        <taxon>Bacteria</taxon>
        <taxon>Bacillati</taxon>
        <taxon>Bacillota</taxon>
        <taxon>Bacilli</taxon>
        <taxon>Bacillales</taxon>
        <taxon>Paenibacillaceae</taxon>
        <taxon>Paenibacillus</taxon>
    </lineage>
</organism>
<reference evidence="1 2" key="1">
    <citation type="journal article" date="2014" name="PLoS ONE">
        <title>How to Kill the Honey Bee Larva: Genomic Potential and Virulence Mechanisms of Paenibacillus larvae.</title>
        <authorList>
            <person name="Djukic M."/>
            <person name="Brzuszkiewicz E."/>
            <person name="Funfhaus A."/>
            <person name="Voss J."/>
            <person name="Gollnow K."/>
            <person name="Poppinga L."/>
            <person name="Liesegang H."/>
            <person name="Garcia-Gonzalez E."/>
            <person name="Genersch E."/>
            <person name="Daniel R."/>
        </authorList>
    </citation>
    <scope>NUCLEOTIDE SEQUENCE [LARGE SCALE GENOMIC DNA]</scope>
    <source>
        <strain evidence="1 2">DSM 25430</strain>
    </source>
</reference>
<dbReference type="Proteomes" id="UP000029431">
    <property type="component" value="Chromosome"/>
</dbReference>
<dbReference type="EMBL" id="CP003355">
    <property type="protein sequence ID" value="AHD05813.1"/>
    <property type="molecule type" value="Genomic_DNA"/>
</dbReference>
<keyword evidence="2" id="KW-1185">Reference proteome</keyword>
<dbReference type="PATRIC" id="fig|697284.3.peg.1946"/>
<evidence type="ECO:0000313" key="2">
    <source>
        <dbReference type="Proteomes" id="UP000029431"/>
    </source>
</evidence>
<dbReference type="HOGENOM" id="CLU_2207412_0_0_9"/>
<gene>
    <name evidence="1" type="ORF">ERIC2_c20200</name>
</gene>
<protein>
    <submittedName>
        <fullName evidence="1">Uncharacterized protein</fullName>
    </submittedName>
</protein>
<name>V9W6Q7_9BACL</name>
<proteinExistence type="predicted"/>
<sequence>MFLSGCVNTTITGNIFDEDQGMTVYKGNAMITNNHFTNSVNQRIVLSQTTAVVGLNTAVLDPAHLLLNASSSVSYSGEDFIILKSPNGKHFSVSISNEGKLITLPLP</sequence>
<evidence type="ECO:0000313" key="1">
    <source>
        <dbReference type="EMBL" id="AHD05813.1"/>
    </source>
</evidence>
<dbReference type="KEGG" id="plv:ERIC2_c20200"/>